<reference evidence="2" key="1">
    <citation type="submission" date="2022-08" db="EMBL/GenBank/DDBJ databases">
        <authorList>
            <person name="Deng Y."/>
            <person name="Han X.-F."/>
            <person name="Zhang Y.-Q."/>
        </authorList>
    </citation>
    <scope>NUCLEOTIDE SEQUENCE</scope>
    <source>
        <strain evidence="2">CPCC 203407</strain>
    </source>
</reference>
<organism evidence="2 3">
    <name type="scientific">Herbiconiux oxytropis</name>
    <dbReference type="NCBI Taxonomy" id="2970915"/>
    <lineage>
        <taxon>Bacteria</taxon>
        <taxon>Bacillati</taxon>
        <taxon>Actinomycetota</taxon>
        <taxon>Actinomycetes</taxon>
        <taxon>Micrococcales</taxon>
        <taxon>Microbacteriaceae</taxon>
        <taxon>Herbiconiux</taxon>
    </lineage>
</organism>
<evidence type="ECO:0000313" key="3">
    <source>
        <dbReference type="Proteomes" id="UP001165587"/>
    </source>
</evidence>
<evidence type="ECO:0000313" key="2">
    <source>
        <dbReference type="EMBL" id="MCS5725628.1"/>
    </source>
</evidence>
<feature type="transmembrane region" description="Helical" evidence="1">
    <location>
        <begin position="357"/>
        <end position="380"/>
    </location>
</feature>
<protein>
    <submittedName>
        <fullName evidence="2">Uncharacterized protein</fullName>
    </submittedName>
</protein>
<dbReference type="Proteomes" id="UP001165587">
    <property type="component" value="Unassembled WGS sequence"/>
</dbReference>
<feature type="transmembrane region" description="Helical" evidence="1">
    <location>
        <begin position="96"/>
        <end position="118"/>
    </location>
</feature>
<comment type="caution">
    <text evidence="2">The sequence shown here is derived from an EMBL/GenBank/DDBJ whole genome shotgun (WGS) entry which is preliminary data.</text>
</comment>
<feature type="transmembrane region" description="Helical" evidence="1">
    <location>
        <begin position="400"/>
        <end position="419"/>
    </location>
</feature>
<feature type="transmembrane region" description="Helical" evidence="1">
    <location>
        <begin position="21"/>
        <end position="40"/>
    </location>
</feature>
<keyword evidence="1" id="KW-0812">Transmembrane</keyword>
<keyword evidence="1" id="KW-0472">Membrane</keyword>
<evidence type="ECO:0000256" key="1">
    <source>
        <dbReference type="SAM" id="Phobius"/>
    </source>
</evidence>
<sequence length="479" mass="49976">MPYRFGCEGELTAGRPLREREGIVATAVGLVVAVVAFLRIPAADLGVVWAEDGAVFLTQRLAEGPFATWFSPYDGYLHLVPRILADLVVSVLPLEWFGVGIGVGTCLVAGAVGAFVFVASRDVVTPLPVPFGPPVRFALPARFLLAGLVVLLPTVSFEVLGNAANLHWLLLWLAPWLVLVRPRTRTAGALVGVLALVVGLSEIQAAVVLPFAVLPFLLLRWRERAGLPVRAALVLAFAVQLVTTLLSERAARPPVLPDVLSTVLGFAVNAVLMPFLGQHHAANLVLATGGWVAAAALALLAGALAVVLLRGGRVRAVAAGLLAWSAVVLWTAGFVLNPNPAFFYAQFGRDQWEALGPLRYGVVPAMCVLAIVILAITVLVAPAPAPARSGSGGRMLRASWIAGALAAVGAVALIAWQLVGSAGSSIRTSGPEWAETVRTGETACEAPDAPEELALPVHPPTWSATVACALLAPTPAPTR</sequence>
<feature type="transmembrane region" description="Helical" evidence="1">
    <location>
        <begin position="139"/>
        <end position="157"/>
    </location>
</feature>
<feature type="transmembrane region" description="Helical" evidence="1">
    <location>
        <begin position="229"/>
        <end position="247"/>
    </location>
</feature>
<gene>
    <name evidence="2" type="ORF">N1028_06935</name>
</gene>
<dbReference type="EMBL" id="JANLCK010000003">
    <property type="protein sequence ID" value="MCS5725628.1"/>
    <property type="molecule type" value="Genomic_DNA"/>
</dbReference>
<feature type="transmembrane region" description="Helical" evidence="1">
    <location>
        <begin position="187"/>
        <end position="217"/>
    </location>
</feature>
<feature type="transmembrane region" description="Helical" evidence="1">
    <location>
        <begin position="289"/>
        <end position="309"/>
    </location>
</feature>
<dbReference type="RefSeq" id="WP_259526175.1">
    <property type="nucleotide sequence ID" value="NZ_JANLCK010000003.1"/>
</dbReference>
<name>A0AA41XH74_9MICO</name>
<feature type="transmembrane region" description="Helical" evidence="1">
    <location>
        <begin position="316"/>
        <end position="337"/>
    </location>
</feature>
<keyword evidence="3" id="KW-1185">Reference proteome</keyword>
<keyword evidence="1" id="KW-1133">Transmembrane helix</keyword>
<proteinExistence type="predicted"/>
<dbReference type="AlphaFoldDB" id="A0AA41XH74"/>
<accession>A0AA41XH74</accession>
<feature type="transmembrane region" description="Helical" evidence="1">
    <location>
        <begin position="259"/>
        <end position="277"/>
    </location>
</feature>
<feature type="transmembrane region" description="Helical" evidence="1">
    <location>
        <begin position="163"/>
        <end position="180"/>
    </location>
</feature>